<dbReference type="Proteomes" id="UP000321317">
    <property type="component" value="Unassembled WGS sequence"/>
</dbReference>
<protein>
    <recommendedName>
        <fullName evidence="5">Hydrogenase-4 component G</fullName>
    </recommendedName>
</protein>
<dbReference type="GeneID" id="52037597"/>
<organism evidence="1 3">
    <name type="scientific">Campylobacter helveticus</name>
    <dbReference type="NCBI Taxonomy" id="28898"/>
    <lineage>
        <taxon>Bacteria</taxon>
        <taxon>Pseudomonadati</taxon>
        <taxon>Campylobacterota</taxon>
        <taxon>Epsilonproteobacteria</taxon>
        <taxon>Campylobacterales</taxon>
        <taxon>Campylobacteraceae</taxon>
        <taxon>Campylobacter</taxon>
    </lineage>
</organism>
<keyword evidence="4" id="KW-1185">Reference proteome</keyword>
<dbReference type="EMBL" id="VRMA01000012">
    <property type="protein sequence ID" value="TXK59703.1"/>
    <property type="molecule type" value="Genomic_DNA"/>
</dbReference>
<evidence type="ECO:0000313" key="2">
    <source>
        <dbReference type="EMBL" id="TXK59703.1"/>
    </source>
</evidence>
<evidence type="ECO:0000313" key="1">
    <source>
        <dbReference type="EMBL" id="TNB59187.1"/>
    </source>
</evidence>
<dbReference type="KEGG" id="chv:CHELV3228_1687"/>
<comment type="caution">
    <text evidence="1">The sequence shown here is derived from an EMBL/GenBank/DDBJ whole genome shotgun (WGS) entry which is preliminary data.</text>
</comment>
<evidence type="ECO:0000313" key="4">
    <source>
        <dbReference type="Proteomes" id="UP000321317"/>
    </source>
</evidence>
<dbReference type="EMBL" id="VDBS01000003">
    <property type="protein sequence ID" value="TNB59187.1"/>
    <property type="molecule type" value="Genomic_DNA"/>
</dbReference>
<evidence type="ECO:0000313" key="3">
    <source>
        <dbReference type="Proteomes" id="UP000306813"/>
    </source>
</evidence>
<accession>A0AAX2UM00</accession>
<gene>
    <name evidence="1" type="ORF">FDW42_00250</name>
    <name evidence="2" type="ORF">FVD16_01560</name>
</gene>
<reference evidence="1 3" key="1">
    <citation type="submission" date="2019-05" db="EMBL/GenBank/DDBJ databases">
        <title>Draft genomes of eight strains of Campylobacter helveticus isolated from cats and a dog in New Zealand.</title>
        <authorList>
            <person name="Bojanic K."/>
            <person name="Midwinter A.C."/>
            <person name="Biggs P.J."/>
            <person name="Acke E."/>
            <person name="Cornelius A.J."/>
            <person name="Marshall J.C."/>
        </authorList>
    </citation>
    <scope>NUCLEOTIDE SEQUENCE [LARGE SCALE GENOMIC DNA]</scope>
    <source>
        <strain evidence="1 3">ACP123b</strain>
    </source>
</reference>
<proteinExistence type="predicted"/>
<name>A0AAX2UM00_9BACT</name>
<reference evidence="2 4" key="2">
    <citation type="submission" date="2019-08" db="EMBL/GenBank/DDBJ databases">
        <title>Rapid identification of Enteric Bacteria from Whole Genome Sequences (WGS) using Average Nucleotide Identity (ANI).</title>
        <authorList>
            <person name="Lane C."/>
        </authorList>
    </citation>
    <scope>NUCLEOTIDE SEQUENCE [LARGE SCALE GENOMIC DNA]</scope>
    <source>
        <strain evidence="2 4">D4984</strain>
    </source>
</reference>
<dbReference type="RefSeq" id="WP_082200588.1">
    <property type="nucleotide sequence ID" value="NZ_CAUWMG010000049.1"/>
</dbReference>
<dbReference type="AlphaFoldDB" id="A0AAX2UM00"/>
<sequence>MQVNTYANVASITQSVSNKKADTKAESKVETSTQDINLQSANLKDEETLDKLNSLGGKGLTQLYFMEFAQQSMNAIFGNTNAQAGLADMFNGGGLAGSILSKIDFAGLGYTGKNPLAMNQDELKELVGENGFFGVANTANRIADFVIQGAGDNLEKLQKGFEGMKRGFEEASNMWGGKLPQISQDTINQAIEKVSKRIDELGGKTLNLEA</sequence>
<dbReference type="Proteomes" id="UP000306813">
    <property type="component" value="Unassembled WGS sequence"/>
</dbReference>
<evidence type="ECO:0008006" key="5">
    <source>
        <dbReference type="Google" id="ProtNLM"/>
    </source>
</evidence>